<proteinExistence type="predicted"/>
<evidence type="ECO:0000313" key="2">
    <source>
        <dbReference type="EMBL" id="KKL65969.1"/>
    </source>
</evidence>
<accession>A0A0F9DW26</accession>
<dbReference type="Pfam" id="PF18864">
    <property type="entry name" value="AbiTii"/>
    <property type="match status" value="1"/>
</dbReference>
<evidence type="ECO:0000259" key="1">
    <source>
        <dbReference type="Pfam" id="PF18864"/>
    </source>
</evidence>
<gene>
    <name evidence="2" type="ORF">LCGC14_2149690</name>
</gene>
<protein>
    <recommendedName>
        <fullName evidence="1">AbiTii domain-containing protein</fullName>
    </recommendedName>
</protein>
<organism evidence="2">
    <name type="scientific">marine sediment metagenome</name>
    <dbReference type="NCBI Taxonomy" id="412755"/>
    <lineage>
        <taxon>unclassified sequences</taxon>
        <taxon>metagenomes</taxon>
        <taxon>ecological metagenomes</taxon>
    </lineage>
</organism>
<reference evidence="2" key="1">
    <citation type="journal article" date="2015" name="Nature">
        <title>Complex archaea that bridge the gap between prokaryotes and eukaryotes.</title>
        <authorList>
            <person name="Spang A."/>
            <person name="Saw J.H."/>
            <person name="Jorgensen S.L."/>
            <person name="Zaremba-Niedzwiedzka K."/>
            <person name="Martijn J."/>
            <person name="Lind A.E."/>
            <person name="van Eijk R."/>
            <person name="Schleper C."/>
            <person name="Guy L."/>
            <person name="Ettema T.J."/>
        </authorList>
    </citation>
    <scope>NUCLEOTIDE SEQUENCE</scope>
</reference>
<comment type="caution">
    <text evidence="2">The sequence shown here is derived from an EMBL/GenBank/DDBJ whole genome shotgun (WGS) entry which is preliminary data.</text>
</comment>
<name>A0A0F9DW26_9ZZZZ</name>
<dbReference type="AlphaFoldDB" id="A0A0F9DW26"/>
<dbReference type="InterPro" id="IPR041304">
    <property type="entry name" value="AbiTii"/>
</dbReference>
<dbReference type="EMBL" id="LAZR01027359">
    <property type="protein sequence ID" value="KKL65969.1"/>
    <property type="molecule type" value="Genomic_DNA"/>
</dbReference>
<sequence length="79" mass="9740">MSMIYDTIKEINEKLLSSEFDIVECLKKTRYVAKYYNDTTPFSWIKNELKGYEKFEDLPKYRVTREERIYRREISEILQ</sequence>
<feature type="domain" description="AbiTii" evidence="1">
    <location>
        <begin position="8"/>
        <end position="66"/>
    </location>
</feature>